<dbReference type="RefSeq" id="XP_066674408.1">
    <property type="nucleotide sequence ID" value="XM_066804635.1"/>
</dbReference>
<gene>
    <name evidence="2" type="ORF">PG997_000320</name>
</gene>
<dbReference type="Proteomes" id="UP001433268">
    <property type="component" value="Unassembled WGS sequence"/>
</dbReference>
<evidence type="ECO:0000259" key="1">
    <source>
        <dbReference type="Pfam" id="PF06985"/>
    </source>
</evidence>
<accession>A0ABR1XAA2</accession>
<comment type="caution">
    <text evidence="2">The sequence shown here is derived from an EMBL/GenBank/DDBJ whole genome shotgun (WGS) entry which is preliminary data.</text>
</comment>
<dbReference type="EMBL" id="JAQQWN010000002">
    <property type="protein sequence ID" value="KAK8093635.1"/>
    <property type="molecule type" value="Genomic_DNA"/>
</dbReference>
<evidence type="ECO:0000313" key="3">
    <source>
        <dbReference type="Proteomes" id="UP001433268"/>
    </source>
</evidence>
<keyword evidence="3" id="KW-1185">Reference proteome</keyword>
<proteinExistence type="predicted"/>
<dbReference type="PANTHER" id="PTHR10622:SF12">
    <property type="entry name" value="HET DOMAIN-CONTAINING PROTEIN"/>
    <property type="match status" value="1"/>
</dbReference>
<dbReference type="PANTHER" id="PTHR10622">
    <property type="entry name" value="HET DOMAIN-CONTAINING PROTEIN"/>
    <property type="match status" value="1"/>
</dbReference>
<organism evidence="2 3">
    <name type="scientific">Apiospora hydei</name>
    <dbReference type="NCBI Taxonomy" id="1337664"/>
    <lineage>
        <taxon>Eukaryota</taxon>
        <taxon>Fungi</taxon>
        <taxon>Dikarya</taxon>
        <taxon>Ascomycota</taxon>
        <taxon>Pezizomycotina</taxon>
        <taxon>Sordariomycetes</taxon>
        <taxon>Xylariomycetidae</taxon>
        <taxon>Amphisphaeriales</taxon>
        <taxon>Apiosporaceae</taxon>
        <taxon>Apiospora</taxon>
    </lineage>
</organism>
<sequence length="455" mass="51698">MFIRLVETDTTRLTAFIPYSPSETPYAILSHTWEEGEVTFQEMMAINGDSKHPFAQKAGFKKIFKTCEKAKAHSIKHVWVDTCCIDKTSSAELSESINSMYRWYQTADVCFVYLSDFHGSLADDPGTLESCRWFTRGWCLQELIAPAKVQFFDAEWKSIGDKISLATRLSNITHINQDVLVDSALVDAVPVARRMAWASERKTTREEDMAYCLLGLFGINMPMLYGEGSNAFLRLQEQIVMKTNDLSIFAFERDSTAGLDLDLFARAPGDFRSCHDLTSTAHEAQYNAAFNLTNRGLYFRRLELYVNPVQGLSSIRLKCNASKFDCTRMHLQKVGSGLYARYNRNVDVGEGSNYFLRAEEDAYIVIQVTPAVRQQLERHEEHAIQARSHTHDLFRALQVLQRLPSTTRWDYARMAFLTMGGRGSSLDSGSFSPASSEVLTRTRLIRSRLRPITLT</sequence>
<evidence type="ECO:0000313" key="2">
    <source>
        <dbReference type="EMBL" id="KAK8093635.1"/>
    </source>
</evidence>
<reference evidence="2 3" key="1">
    <citation type="submission" date="2023-01" db="EMBL/GenBank/DDBJ databases">
        <title>Analysis of 21 Apiospora genomes using comparative genomics revels a genus with tremendous synthesis potential of carbohydrate active enzymes and secondary metabolites.</title>
        <authorList>
            <person name="Sorensen T."/>
        </authorList>
    </citation>
    <scope>NUCLEOTIDE SEQUENCE [LARGE SCALE GENOMIC DNA]</scope>
    <source>
        <strain evidence="2 3">CBS 114990</strain>
    </source>
</reference>
<dbReference type="Pfam" id="PF06985">
    <property type="entry name" value="HET"/>
    <property type="match status" value="1"/>
</dbReference>
<name>A0ABR1XAA2_9PEZI</name>
<dbReference type="InterPro" id="IPR010730">
    <property type="entry name" value="HET"/>
</dbReference>
<dbReference type="GeneID" id="92037695"/>
<feature type="domain" description="Heterokaryon incompatibility" evidence="1">
    <location>
        <begin position="26"/>
        <end position="116"/>
    </location>
</feature>
<protein>
    <recommendedName>
        <fullName evidence="1">Heterokaryon incompatibility domain-containing protein</fullName>
    </recommendedName>
</protein>